<comment type="caution">
    <text evidence="3">The sequence shown here is derived from an EMBL/GenBank/DDBJ whole genome shotgun (WGS) entry which is preliminary data.</text>
</comment>
<dbReference type="GO" id="GO:0003677">
    <property type="term" value="F:DNA binding"/>
    <property type="evidence" value="ECO:0007669"/>
    <property type="project" value="InterPro"/>
</dbReference>
<dbReference type="SUPFAM" id="SSF53098">
    <property type="entry name" value="Ribonuclease H-like"/>
    <property type="match status" value="1"/>
</dbReference>
<dbReference type="EMBL" id="BJYZ01000184">
    <property type="protein sequence ID" value="GEO43744.1"/>
    <property type="molecule type" value="Genomic_DNA"/>
</dbReference>
<accession>A0A512E4U1</accession>
<dbReference type="RefSeq" id="WP_244619794.1">
    <property type="nucleotide sequence ID" value="NZ_BJYZ01000184.1"/>
</dbReference>
<dbReference type="Pfam" id="PF01609">
    <property type="entry name" value="DDE_Tnp_1"/>
    <property type="match status" value="1"/>
</dbReference>
<keyword evidence="4" id="KW-1185">Reference proteome</keyword>
<dbReference type="Proteomes" id="UP000321523">
    <property type="component" value="Unassembled WGS sequence"/>
</dbReference>
<evidence type="ECO:0000313" key="4">
    <source>
        <dbReference type="Proteomes" id="UP000321523"/>
    </source>
</evidence>
<feature type="region of interest" description="Disordered" evidence="1">
    <location>
        <begin position="312"/>
        <end position="347"/>
    </location>
</feature>
<reference evidence="3 4" key="1">
    <citation type="submission" date="2019-07" db="EMBL/GenBank/DDBJ databases">
        <title>Whole genome shotgun sequence of Skermanella aerolata NBRC 106429.</title>
        <authorList>
            <person name="Hosoyama A."/>
            <person name="Uohara A."/>
            <person name="Ohji S."/>
            <person name="Ichikawa N."/>
        </authorList>
    </citation>
    <scope>NUCLEOTIDE SEQUENCE [LARGE SCALE GENOMIC DNA]</scope>
    <source>
        <strain evidence="3 4">NBRC 106429</strain>
    </source>
</reference>
<protein>
    <recommendedName>
        <fullName evidence="2">Transposase IS4-like domain-containing protein</fullName>
    </recommendedName>
</protein>
<evidence type="ECO:0000313" key="3">
    <source>
        <dbReference type="EMBL" id="GEO43744.1"/>
    </source>
</evidence>
<organism evidence="3 4">
    <name type="scientific">Skermanella aerolata</name>
    <dbReference type="NCBI Taxonomy" id="393310"/>
    <lineage>
        <taxon>Bacteria</taxon>
        <taxon>Pseudomonadati</taxon>
        <taxon>Pseudomonadota</taxon>
        <taxon>Alphaproteobacteria</taxon>
        <taxon>Rhodospirillales</taxon>
        <taxon>Azospirillaceae</taxon>
        <taxon>Skermanella</taxon>
    </lineage>
</organism>
<feature type="compositionally biased region" description="Basic and acidic residues" evidence="1">
    <location>
        <begin position="312"/>
        <end position="322"/>
    </location>
</feature>
<proteinExistence type="predicted"/>
<dbReference type="InterPro" id="IPR002559">
    <property type="entry name" value="Transposase_11"/>
</dbReference>
<evidence type="ECO:0000259" key="2">
    <source>
        <dbReference type="Pfam" id="PF01609"/>
    </source>
</evidence>
<feature type="domain" description="Transposase IS4-like" evidence="2">
    <location>
        <begin position="148"/>
        <end position="300"/>
    </location>
</feature>
<evidence type="ECO:0000256" key="1">
    <source>
        <dbReference type="SAM" id="MobiDB-lite"/>
    </source>
</evidence>
<dbReference type="GO" id="GO:0004803">
    <property type="term" value="F:transposase activity"/>
    <property type="evidence" value="ECO:0007669"/>
    <property type="project" value="InterPro"/>
</dbReference>
<dbReference type="InterPro" id="IPR012337">
    <property type="entry name" value="RNaseH-like_sf"/>
</dbReference>
<gene>
    <name evidence="3" type="ORF">SAE02_78920</name>
</gene>
<name>A0A512E4U1_9PROT</name>
<sequence length="347" mass="39146">MMNGIKEIAESLGSELKRRLPKQRKTQRTKLALLVSTMLDVRSANLMDLAAGLPIEADRTDMRYQWIARLLGNPLVISDEIMEPFAREVLERAAAGGEPLNLILDQSQMSERHQVLMLALRWGERALPLAWRVERTDGAIGFEIQRSLLEAVAPWLPEQAKVRLLGDRFYGTADLIGWCQERGWDYRLRLKGNLVVFDGAGRTTTGQCAKDRVYYLEDVELTGRRARTHIGIIHDPGHAEPWIIAMSEKPGYLRTLEYSARWGIEPMFSDFKSRGFGIEDTQLRYADRLDRLILVMALALYVAVSTGQWDALHHPTPSEKKVPRTNRGKSPEAEPPGSPEVSDASSS</sequence>
<dbReference type="GO" id="GO:0006313">
    <property type="term" value="P:DNA transposition"/>
    <property type="evidence" value="ECO:0007669"/>
    <property type="project" value="InterPro"/>
</dbReference>
<dbReference type="AlphaFoldDB" id="A0A512E4U1"/>